<keyword evidence="2" id="KW-1185">Reference proteome</keyword>
<reference evidence="1 2" key="1">
    <citation type="submission" date="2024-09" db="EMBL/GenBank/DDBJ databases">
        <title>Draft genome sequence of multifaceted antimicrobials producing Streptomyces sp. strain FH1.</title>
        <authorList>
            <person name="Hassan F."/>
            <person name="Ali H."/>
            <person name="Hassan N."/>
            <person name="Nawaz A."/>
        </authorList>
    </citation>
    <scope>NUCLEOTIDE SEQUENCE [LARGE SCALE GENOMIC DNA]</scope>
    <source>
        <strain evidence="1 2">FH1</strain>
    </source>
</reference>
<gene>
    <name evidence="1" type="ORF">ACE11A_14265</name>
</gene>
<comment type="caution">
    <text evidence="1">The sequence shown here is derived from an EMBL/GenBank/DDBJ whole genome shotgun (WGS) entry which is preliminary data.</text>
</comment>
<dbReference type="EMBL" id="JBHGBT010000011">
    <property type="protein sequence ID" value="MFB4195519.1"/>
    <property type="molecule type" value="Genomic_DNA"/>
</dbReference>
<organism evidence="1 2">
    <name type="scientific">Streptomyces carpaticus</name>
    <dbReference type="NCBI Taxonomy" id="285558"/>
    <lineage>
        <taxon>Bacteria</taxon>
        <taxon>Bacillati</taxon>
        <taxon>Actinomycetota</taxon>
        <taxon>Actinomycetes</taxon>
        <taxon>Kitasatosporales</taxon>
        <taxon>Streptomycetaceae</taxon>
        <taxon>Streptomyces</taxon>
    </lineage>
</organism>
<dbReference type="Proteomes" id="UP001577267">
    <property type="component" value="Unassembled WGS sequence"/>
</dbReference>
<evidence type="ECO:0000313" key="2">
    <source>
        <dbReference type="Proteomes" id="UP001577267"/>
    </source>
</evidence>
<proteinExistence type="predicted"/>
<evidence type="ECO:0000313" key="1">
    <source>
        <dbReference type="EMBL" id="MFB4195519.1"/>
    </source>
</evidence>
<protein>
    <submittedName>
        <fullName evidence="1">Uncharacterized protein</fullName>
    </submittedName>
</protein>
<dbReference type="RefSeq" id="WP_375063465.1">
    <property type="nucleotide sequence ID" value="NZ_JBHGBT010000011.1"/>
</dbReference>
<accession>A0ABV4ZQC6</accession>
<name>A0ABV4ZQC6_9ACTN</name>
<sequence length="751" mass="78809">MSTAPDLLVTLASRMTPSLPAGAYTLSATQPLTRGNGTRETVLSARREVAVTAPRFALSAPDVVAVHPPPGADGDFRTTLPHLCSASAALPWARSPDGWPAGSPWLALLTVRDDDVVSDDTSGTVCSARTVGSLAGTAPSGVLLPKWPKDQAPEKTDTAACRTVDIRLDALARVLPPRADHRWLAHVREVTVKASTRQAGWEPGCHSVVLGTRMPRTAGRYTALLVSLEGFTTYTFLGGSDSVPGDVTRVRMVALWSWSFTHTPAPGDVPTASFSALAARLTGSVTTLRLTHPPGDGDAGVRQYVTDRLERGYVPVAHQLPTGEHLPAWYRGPFTAKPAVALPRTPSDTADESLILLQDHGLYDVSYACAHSLGRVLALANSRLLSALGAYRSAGLSVLHRVARANGHAAGVGEGGGPRDRFDSLVTNGLAASITKGLAHKRGSATPLASAPDTAPAGDLAALVARLTDPAPGAEGREAGGGEEEPDAVRTTREALASVAEEHVLSIAAASPDPARLLASLPLDHLVPHEAMLPQHSARFFWVDAQWLDALEAGVLSAGAVTALDTYLAGTLRRRGYDLLPPTPAAGCLLRSPLVREWPDLLVEATSVDTSKVMTVHTSRPLPDVLLTLFSTLPNTVTFREPPHGLSMGIDSTADRGTLRLRAPVSMTGKSPGQALDTPAVGIDAHLRAGTELLDPASLATKVRACWTVNGVPEDHKPTPASLALQLVQGAGKFTFTAPVGQPSSRQEARP</sequence>